<dbReference type="GO" id="GO:0022008">
    <property type="term" value="P:neurogenesis"/>
    <property type="evidence" value="ECO:0007669"/>
    <property type="project" value="TreeGrafter"/>
</dbReference>
<feature type="domain" description="C2H2-type" evidence="12">
    <location>
        <begin position="836"/>
        <end position="863"/>
    </location>
</feature>
<protein>
    <recommendedName>
        <fullName evidence="12">C2H2-type domain-containing protein</fullName>
    </recommendedName>
</protein>
<evidence type="ECO:0000256" key="10">
    <source>
        <dbReference type="PROSITE-ProRule" id="PRU00042"/>
    </source>
</evidence>
<feature type="region of interest" description="Disordered" evidence="11">
    <location>
        <begin position="1094"/>
        <end position="1183"/>
    </location>
</feature>
<feature type="domain" description="C2H2-type" evidence="12">
    <location>
        <begin position="781"/>
        <end position="808"/>
    </location>
</feature>
<dbReference type="VEuPathDB" id="VectorBase:AFUN2_012319"/>
<keyword evidence="6" id="KW-0805">Transcription regulation</keyword>
<dbReference type="VEuPathDB" id="VectorBase:AFUN005627"/>
<evidence type="ECO:0000256" key="11">
    <source>
        <dbReference type="SAM" id="MobiDB-lite"/>
    </source>
</evidence>
<feature type="compositionally biased region" description="Basic and acidic residues" evidence="11">
    <location>
        <begin position="950"/>
        <end position="962"/>
    </location>
</feature>
<feature type="domain" description="C2H2-type" evidence="12">
    <location>
        <begin position="498"/>
        <end position="525"/>
    </location>
</feature>
<evidence type="ECO:0000256" key="5">
    <source>
        <dbReference type="ARBA" id="ARBA00022833"/>
    </source>
</evidence>
<feature type="region of interest" description="Disordered" evidence="11">
    <location>
        <begin position="1390"/>
        <end position="1410"/>
    </location>
</feature>
<feature type="domain" description="C2H2-type" evidence="12">
    <location>
        <begin position="753"/>
        <end position="780"/>
    </location>
</feature>
<dbReference type="PANTHER" id="PTHR16515:SF20">
    <property type="entry name" value="PR DOMAIN ZINC FINGER PROTEIN 12"/>
    <property type="match status" value="1"/>
</dbReference>
<name>A0A182RHB5_ANOFN</name>
<feature type="compositionally biased region" description="Low complexity" evidence="11">
    <location>
        <begin position="1133"/>
        <end position="1144"/>
    </location>
</feature>
<keyword evidence="8" id="KW-0804">Transcription</keyword>
<feature type="compositionally biased region" description="Basic and acidic residues" evidence="11">
    <location>
        <begin position="1159"/>
        <end position="1178"/>
    </location>
</feature>
<feature type="domain" description="C2H2-type" evidence="12">
    <location>
        <begin position="892"/>
        <end position="919"/>
    </location>
</feature>
<feature type="region of interest" description="Disordered" evidence="11">
    <location>
        <begin position="403"/>
        <end position="457"/>
    </location>
</feature>
<feature type="compositionally biased region" description="Basic residues" evidence="11">
    <location>
        <begin position="1327"/>
        <end position="1342"/>
    </location>
</feature>
<keyword evidence="5" id="KW-0862">Zinc</keyword>
<feature type="region of interest" description="Disordered" evidence="11">
    <location>
        <begin position="1298"/>
        <end position="1375"/>
    </location>
</feature>
<dbReference type="GO" id="GO:0005634">
    <property type="term" value="C:nucleus"/>
    <property type="evidence" value="ECO:0007669"/>
    <property type="project" value="UniProtKB-SubCell"/>
</dbReference>
<reference evidence="13" key="1">
    <citation type="submission" date="2020-05" db="UniProtKB">
        <authorList>
            <consortium name="EnsemblMetazoa"/>
        </authorList>
    </citation>
    <scope>IDENTIFICATION</scope>
    <source>
        <strain evidence="13">FUMOZ</strain>
    </source>
</reference>
<dbReference type="InterPro" id="IPR050331">
    <property type="entry name" value="Zinc_finger"/>
</dbReference>
<dbReference type="InterPro" id="IPR036236">
    <property type="entry name" value="Znf_C2H2_sf"/>
</dbReference>
<feature type="domain" description="C2H2-type" evidence="12">
    <location>
        <begin position="279"/>
        <end position="302"/>
    </location>
</feature>
<feature type="compositionally biased region" description="Basic and acidic residues" evidence="11">
    <location>
        <begin position="1350"/>
        <end position="1361"/>
    </location>
</feature>
<feature type="domain" description="C2H2-type" evidence="12">
    <location>
        <begin position="864"/>
        <end position="891"/>
    </location>
</feature>
<feature type="region of interest" description="Disordered" evidence="11">
    <location>
        <begin position="950"/>
        <end position="1080"/>
    </location>
</feature>
<dbReference type="FunFam" id="3.30.160.60:FF:000260">
    <property type="entry name" value="Spalt-like transcription factor 1"/>
    <property type="match status" value="1"/>
</dbReference>
<evidence type="ECO:0000313" key="13">
    <source>
        <dbReference type="EnsemblMetazoa" id="AFUN005627-PA"/>
    </source>
</evidence>
<comment type="subcellular location">
    <subcellularLocation>
        <location evidence="1">Nucleus</location>
    </subcellularLocation>
</comment>
<sequence>MNHNAFPVWQVAATEQTTRVGTTTSQNNDGGSISTLKYVTNARPNVKIISIPSQGAVSNNDGTLLYGTPIDGSYLTVTKNQQSQHQQPLRRSTAANHGTMLNDSILLQTADGREYLVDERSIQNIDQIPPENLIYMTSSDVAPSVLEVDKINHPLSIASVPSVADQNQLQLDGYVDSGATVEAAEQTPQLQAEYAEECQVTEEVITDDWVQSQGEECVQVTVDQLGVNTIAVEDEIPVPLDQDQYTLSRPYPCDFCSRRFRKKASLQNHLMAHSNDRPHMCNLCGAQYGRRSDLINHLKQHAYAGTDQDELSLRGDHDADYDLSDLTNTASHIKHRTRHSSEDEDLYIQEAMVSYNSQPPMQLISTTNYGASSATISSSYEHDEPVERTSFISNGTLGVDQHSIIDTDYPSSTLPTMATGKRMARKKQIAPAEIRSARTKPAPATKASTQVRSTGATRTNVPVNRQIKKEPIENADLNGITAAPLGAVFPIVDERKPFVCQQCGISFGREKALMAHSRTHANRTRYECDYCYAQFNELSQLEIHVSRAHQQTANNAERGKGELVSNENKSEWVPPAHEAYDHVSGGTSVDTRNRYNCDKCNAVFFELEHILNHAQLKHGAAYTSVIDTTPRNVAVKQETPAKTMDYGDDLEEEVTDQEIEEEDYGDLDYSIDNYENRSSDQETTNAATQQQPTALTCRECGETFETGMELLEHSETHNRYEPHECQLCGEKFLDESTIKQHVQERHRNELSATSCAICGKRCKSQTTLIKHAWDHSRERTHSCSQCGKTFHHMTRLKRHMESHRNKTVRCEVCKQEFPDGRTLMNHRHSHTKSNEYPCHECGKTFGSRSSQQIHMRIHTGERPYACRFCWKAFADGGTLRKHERIHTGEKPYACPVCPKAFNQRVVLREHIRAHHSQADAKRGSPNQPYYCSVCSSPFSTTDDLVQHLIKHSDMNTAMKREPPTFPRKYKRRRKLKPHELERLQSGRRKQKNKPPEDFDDDEDEDDHDGDDGDEAGCEESADRTEEKTTAKQHHGSKSSIVLSHPDGTLKTKRELNLEYGRRGESRGSKPSFPSHGMLDENGINLLSNIVLLHGGQQQDAPSPANAGKPARVLSKPSGPVSVTTKSKEKAGPSSSSNAQKSKSNATKKRASRKRTTSFVHKDSPDAVVKLKDGDDRASPHSAGSTITNVMEAFFRSRKRNSMLPEIPSHRISSVSFPLLDDGNTDDPMDEPMVDDGCRRGYAHPTQPRKATTSFSASEDDFHQQLLMEISHRNKYTDRFNSDTVHDLEEILRSPVKNVPSRNVLSTPSAKRTNNRQAGKTSIPRKQATVRKGKSKAKNKRPVSGRQQQEPVEKKEPVKKVIQETPPAVLRSQRLTRRQLEREVNFLKEAYEASATGPSKENDTPSGSQDVASDALTDAVNAVNETPSVRMDSSERLAAMLLNDGLPADDTQSSNGSGDSSCHGNIFQHEDAFAATKAYADSLHMMDLADVEKQEDPAVGMIEERMDEENDPDDSGPYTDKTITTSQDTGTGGSAGTDYRCSICAACFDDRAQLILHVPVHI</sequence>
<dbReference type="Pfam" id="PF00096">
    <property type="entry name" value="zf-C2H2"/>
    <property type="match status" value="3"/>
</dbReference>
<feature type="compositionally biased region" description="Basic residues" evidence="11">
    <location>
        <begin position="1145"/>
        <end position="1155"/>
    </location>
</feature>
<feature type="compositionally biased region" description="Basic and acidic residues" evidence="11">
    <location>
        <begin position="1020"/>
        <end position="1029"/>
    </location>
</feature>
<feature type="compositionally biased region" description="Acidic residues" evidence="11">
    <location>
        <begin position="997"/>
        <end position="1019"/>
    </location>
</feature>
<organism evidence="13">
    <name type="scientific">Anopheles funestus</name>
    <name type="common">African malaria mosquito</name>
    <dbReference type="NCBI Taxonomy" id="62324"/>
    <lineage>
        <taxon>Eukaryota</taxon>
        <taxon>Metazoa</taxon>
        <taxon>Ecdysozoa</taxon>
        <taxon>Arthropoda</taxon>
        <taxon>Hexapoda</taxon>
        <taxon>Insecta</taxon>
        <taxon>Pterygota</taxon>
        <taxon>Neoptera</taxon>
        <taxon>Endopterygota</taxon>
        <taxon>Diptera</taxon>
        <taxon>Nematocera</taxon>
        <taxon>Culicoidea</taxon>
        <taxon>Culicidae</taxon>
        <taxon>Anophelinae</taxon>
        <taxon>Anopheles</taxon>
    </lineage>
</organism>
<dbReference type="FunFam" id="3.30.160.60:FF:001465">
    <property type="entry name" value="Zinc finger protein 560"/>
    <property type="match status" value="1"/>
</dbReference>
<dbReference type="Pfam" id="PF13912">
    <property type="entry name" value="zf-C2H2_6"/>
    <property type="match status" value="1"/>
</dbReference>
<evidence type="ECO:0000256" key="4">
    <source>
        <dbReference type="ARBA" id="ARBA00022771"/>
    </source>
</evidence>
<feature type="compositionally biased region" description="Polar residues" evidence="11">
    <location>
        <begin position="1299"/>
        <end position="1319"/>
    </location>
</feature>
<keyword evidence="2" id="KW-0479">Metal-binding</keyword>
<feature type="compositionally biased region" description="Basic and acidic residues" evidence="11">
    <location>
        <begin position="1047"/>
        <end position="1067"/>
    </location>
</feature>
<dbReference type="STRING" id="62324.A0A182RHB5"/>
<feature type="domain" description="C2H2-type" evidence="12">
    <location>
        <begin position="808"/>
        <end position="835"/>
    </location>
</feature>
<feature type="compositionally biased region" description="Polar residues" evidence="11">
    <location>
        <begin position="1395"/>
        <end position="1410"/>
    </location>
</feature>
<dbReference type="FunFam" id="3.30.160.60:FF:000325">
    <property type="entry name" value="ZFP90 zinc finger protein"/>
    <property type="match status" value="1"/>
</dbReference>
<evidence type="ECO:0000256" key="8">
    <source>
        <dbReference type="ARBA" id="ARBA00023163"/>
    </source>
</evidence>
<evidence type="ECO:0000256" key="1">
    <source>
        <dbReference type="ARBA" id="ARBA00004123"/>
    </source>
</evidence>
<dbReference type="FunFam" id="3.30.160.60:FF:000100">
    <property type="entry name" value="Zinc finger 45-like"/>
    <property type="match status" value="1"/>
</dbReference>
<dbReference type="SMART" id="SM00355">
    <property type="entry name" value="ZnF_C2H2"/>
    <property type="match status" value="15"/>
</dbReference>
<evidence type="ECO:0000256" key="9">
    <source>
        <dbReference type="ARBA" id="ARBA00023242"/>
    </source>
</evidence>
<keyword evidence="9" id="KW-0539">Nucleus</keyword>
<dbReference type="PROSITE" id="PS00028">
    <property type="entry name" value="ZINC_FINGER_C2H2_1"/>
    <property type="match status" value="14"/>
</dbReference>
<dbReference type="Gene3D" id="3.30.160.60">
    <property type="entry name" value="Classic Zinc Finger"/>
    <property type="match status" value="8"/>
</dbReference>
<feature type="domain" description="C2H2-type" evidence="12">
    <location>
        <begin position="929"/>
        <end position="956"/>
    </location>
</feature>
<evidence type="ECO:0000256" key="7">
    <source>
        <dbReference type="ARBA" id="ARBA00023125"/>
    </source>
</evidence>
<keyword evidence="3" id="KW-0677">Repeat</keyword>
<dbReference type="EnsemblMetazoa" id="AFUN005627-RA">
    <property type="protein sequence ID" value="AFUN005627-PA"/>
    <property type="gene ID" value="AFUN005627"/>
</dbReference>
<evidence type="ECO:0000256" key="6">
    <source>
        <dbReference type="ARBA" id="ARBA00023015"/>
    </source>
</evidence>
<evidence type="ECO:0000256" key="2">
    <source>
        <dbReference type="ARBA" id="ARBA00022723"/>
    </source>
</evidence>
<feature type="region of interest" description="Disordered" evidence="11">
    <location>
        <begin position="1505"/>
        <end position="1533"/>
    </location>
</feature>
<feature type="compositionally biased region" description="Acidic residues" evidence="11">
    <location>
        <begin position="1222"/>
        <end position="1233"/>
    </location>
</feature>
<dbReference type="GO" id="GO:0000122">
    <property type="term" value="P:negative regulation of transcription by RNA polymerase II"/>
    <property type="evidence" value="ECO:0007669"/>
    <property type="project" value="UniProtKB-ARBA"/>
</dbReference>
<dbReference type="SUPFAM" id="SSF57667">
    <property type="entry name" value="beta-beta-alpha zinc fingers"/>
    <property type="match status" value="6"/>
</dbReference>
<feature type="compositionally biased region" description="Basic residues" evidence="11">
    <location>
        <begin position="967"/>
        <end position="976"/>
    </location>
</feature>
<keyword evidence="4 10" id="KW-0863">Zinc-finger</keyword>
<accession>A0A182RHB5</accession>
<keyword evidence="7" id="KW-0238">DNA-binding</keyword>
<dbReference type="InterPro" id="IPR013087">
    <property type="entry name" value="Znf_C2H2_type"/>
</dbReference>
<proteinExistence type="predicted"/>
<feature type="domain" description="C2H2-type" evidence="12">
    <location>
        <begin position="1538"/>
        <end position="1561"/>
    </location>
</feature>
<feature type="domain" description="C2H2-type" evidence="12">
    <location>
        <begin position="723"/>
        <end position="751"/>
    </location>
</feature>
<feature type="domain" description="C2H2-type" evidence="12">
    <location>
        <begin position="251"/>
        <end position="278"/>
    </location>
</feature>
<feature type="region of interest" description="Disordered" evidence="11">
    <location>
        <begin position="1217"/>
        <end position="1257"/>
    </location>
</feature>
<dbReference type="PANTHER" id="PTHR16515">
    <property type="entry name" value="PR DOMAIN ZINC FINGER PROTEIN"/>
    <property type="match status" value="1"/>
</dbReference>
<feature type="compositionally biased region" description="Polar residues" evidence="11">
    <location>
        <begin position="446"/>
        <end position="457"/>
    </location>
</feature>
<feature type="domain" description="C2H2-type" evidence="12">
    <location>
        <begin position="526"/>
        <end position="554"/>
    </location>
</feature>
<feature type="domain" description="C2H2-type" evidence="12">
    <location>
        <begin position="695"/>
        <end position="722"/>
    </location>
</feature>
<dbReference type="GO" id="GO:0008270">
    <property type="term" value="F:zinc ion binding"/>
    <property type="evidence" value="ECO:0007669"/>
    <property type="project" value="UniProtKB-KW"/>
</dbReference>
<dbReference type="PROSITE" id="PS50157">
    <property type="entry name" value="ZINC_FINGER_C2H2_2"/>
    <property type="match status" value="14"/>
</dbReference>
<evidence type="ECO:0000256" key="3">
    <source>
        <dbReference type="ARBA" id="ARBA00022737"/>
    </source>
</evidence>
<evidence type="ECO:0000259" key="12">
    <source>
        <dbReference type="PROSITE" id="PS50157"/>
    </source>
</evidence>
<dbReference type="GO" id="GO:0003677">
    <property type="term" value="F:DNA binding"/>
    <property type="evidence" value="ECO:0007669"/>
    <property type="project" value="UniProtKB-KW"/>
</dbReference>